<proteinExistence type="inferred from homology"/>
<dbReference type="Gene3D" id="3.30.70.260">
    <property type="match status" value="1"/>
</dbReference>
<dbReference type="GO" id="GO:0006865">
    <property type="term" value="P:amino acid transport"/>
    <property type="evidence" value="ECO:0007669"/>
    <property type="project" value="UniProtKB-KW"/>
</dbReference>
<evidence type="ECO:0000313" key="12">
    <source>
        <dbReference type="EMBL" id="SDH28067.1"/>
    </source>
</evidence>
<dbReference type="OrthoDB" id="4398079at2"/>
<evidence type="ECO:0000259" key="11">
    <source>
        <dbReference type="PROSITE" id="PS50893"/>
    </source>
</evidence>
<evidence type="ECO:0000256" key="6">
    <source>
        <dbReference type="ARBA" id="ARBA00022967"/>
    </source>
</evidence>
<evidence type="ECO:0000256" key="7">
    <source>
        <dbReference type="ARBA" id="ARBA00022970"/>
    </source>
</evidence>
<keyword evidence="13" id="KW-1185">Reference proteome</keyword>
<accession>A0A1G8B4F0</accession>
<evidence type="ECO:0000256" key="5">
    <source>
        <dbReference type="ARBA" id="ARBA00022840"/>
    </source>
</evidence>
<dbReference type="InterPro" id="IPR003593">
    <property type="entry name" value="AAA+_ATPase"/>
</dbReference>
<dbReference type="GO" id="GO:0016887">
    <property type="term" value="F:ATP hydrolysis activity"/>
    <property type="evidence" value="ECO:0007669"/>
    <property type="project" value="InterPro"/>
</dbReference>
<keyword evidence="7" id="KW-0029">Amino-acid transport</keyword>
<dbReference type="AlphaFoldDB" id="A0A1G8B4F0"/>
<comment type="function">
    <text evidence="9">Part of the ABC transporter FtsEX involved in cellular division. Has ATPase activity.</text>
</comment>
<reference evidence="12 13" key="1">
    <citation type="submission" date="2016-10" db="EMBL/GenBank/DDBJ databases">
        <authorList>
            <person name="de Groot N.N."/>
        </authorList>
    </citation>
    <scope>NUCLEOTIDE SEQUENCE [LARGE SCALE GENOMIC DNA]</scope>
    <source>
        <strain evidence="12 13">DSM 44892</strain>
    </source>
</reference>
<dbReference type="RefSeq" id="WP_072736155.1">
    <property type="nucleotide sequence ID" value="NZ_CP048813.1"/>
</dbReference>
<dbReference type="InterPro" id="IPR050086">
    <property type="entry name" value="MetN_ABC_transporter-like"/>
</dbReference>
<dbReference type="FunFam" id="3.40.50.300:FF:000056">
    <property type="entry name" value="Cell division ATP-binding protein FtsE"/>
    <property type="match status" value="1"/>
</dbReference>
<evidence type="ECO:0000256" key="10">
    <source>
        <dbReference type="ARBA" id="ARBA00063837"/>
    </source>
</evidence>
<dbReference type="GO" id="GO:0005524">
    <property type="term" value="F:ATP binding"/>
    <property type="evidence" value="ECO:0007669"/>
    <property type="project" value="UniProtKB-KW"/>
</dbReference>
<organism evidence="12 13">
    <name type="scientific">Rhodococcus triatomae</name>
    <dbReference type="NCBI Taxonomy" id="300028"/>
    <lineage>
        <taxon>Bacteria</taxon>
        <taxon>Bacillati</taxon>
        <taxon>Actinomycetota</taxon>
        <taxon>Actinomycetes</taxon>
        <taxon>Mycobacteriales</taxon>
        <taxon>Nocardiaceae</taxon>
        <taxon>Rhodococcus</taxon>
    </lineage>
</organism>
<dbReference type="SMART" id="SM00930">
    <property type="entry name" value="NIL"/>
    <property type="match status" value="1"/>
</dbReference>
<keyword evidence="4" id="KW-0547">Nucleotide-binding</keyword>
<dbReference type="Pfam" id="PF09383">
    <property type="entry name" value="NIL"/>
    <property type="match status" value="1"/>
</dbReference>
<comment type="similarity">
    <text evidence="1">Belongs to the ABC transporter superfamily.</text>
</comment>
<dbReference type="InterPro" id="IPR041701">
    <property type="entry name" value="MetN_ABC"/>
</dbReference>
<name>A0A1G8B4F0_9NOCA</name>
<evidence type="ECO:0000256" key="9">
    <source>
        <dbReference type="ARBA" id="ARBA00054718"/>
    </source>
</evidence>
<evidence type="ECO:0000256" key="3">
    <source>
        <dbReference type="ARBA" id="ARBA00022475"/>
    </source>
</evidence>
<feature type="domain" description="ABC transporter" evidence="11">
    <location>
        <begin position="3"/>
        <end position="242"/>
    </location>
</feature>
<keyword evidence="6" id="KW-1278">Translocase</keyword>
<dbReference type="InterPro" id="IPR017871">
    <property type="entry name" value="ABC_transporter-like_CS"/>
</dbReference>
<evidence type="ECO:0000256" key="8">
    <source>
        <dbReference type="ARBA" id="ARBA00023136"/>
    </source>
</evidence>
<keyword evidence="8" id="KW-0472">Membrane</keyword>
<dbReference type="EMBL" id="FNDN01000001">
    <property type="protein sequence ID" value="SDH28067.1"/>
    <property type="molecule type" value="Genomic_DNA"/>
</dbReference>
<dbReference type="GO" id="GO:0005886">
    <property type="term" value="C:plasma membrane"/>
    <property type="evidence" value="ECO:0007669"/>
    <property type="project" value="UniProtKB-ARBA"/>
</dbReference>
<sequence length="338" mass="36285">MPFSIQQVTKEYADGDSVLTALDSVSLDIEDGEVFGIIGRSGAGKSTLLRCLNLLETPTSGRILLGDIELTSLTPAELRTARRRIGVVFQHFNLLHSRTVEANISFPLEVAGYPRNQRRERIDELVELVGLGHRRRAYPSQLSGGQKQRVGIARALAAGPDVLLCDEATSALDSETTTQILDLLADLNRRLGVTVVLITHDLGVVRRICHRAALLADGRVADVGTLTDLVADPDSPLGAALLPSGPPPADSRGIPALLTFVDSLASSPVLTDVARDLDLDVTIRSGGVDDIGKHQVGRLRVEFDSRGDDPESSGGTDTELRTRISRYLTGRGVQVSFT</sequence>
<evidence type="ECO:0000256" key="2">
    <source>
        <dbReference type="ARBA" id="ARBA00022448"/>
    </source>
</evidence>
<dbReference type="PANTHER" id="PTHR43166">
    <property type="entry name" value="AMINO ACID IMPORT ATP-BINDING PROTEIN"/>
    <property type="match status" value="1"/>
</dbReference>
<evidence type="ECO:0000256" key="4">
    <source>
        <dbReference type="ARBA" id="ARBA00022741"/>
    </source>
</evidence>
<dbReference type="InterPro" id="IPR003439">
    <property type="entry name" value="ABC_transporter-like_ATP-bd"/>
</dbReference>
<dbReference type="InterPro" id="IPR027417">
    <property type="entry name" value="P-loop_NTPase"/>
</dbReference>
<comment type="subunit">
    <text evidence="10">Homodimer. Forms a membrane-associated complex with FtsX.</text>
</comment>
<dbReference type="Proteomes" id="UP000183263">
    <property type="component" value="Unassembled WGS sequence"/>
</dbReference>
<evidence type="ECO:0000313" key="13">
    <source>
        <dbReference type="Proteomes" id="UP000183263"/>
    </source>
</evidence>
<dbReference type="PROSITE" id="PS00211">
    <property type="entry name" value="ABC_TRANSPORTER_1"/>
    <property type="match status" value="1"/>
</dbReference>
<keyword evidence="2" id="KW-0813">Transport</keyword>
<keyword evidence="5 12" id="KW-0067">ATP-binding</keyword>
<dbReference type="Pfam" id="PF00005">
    <property type="entry name" value="ABC_tran"/>
    <property type="match status" value="1"/>
</dbReference>
<dbReference type="Gene3D" id="3.40.50.300">
    <property type="entry name" value="P-loop containing nucleotide triphosphate hydrolases"/>
    <property type="match status" value="1"/>
</dbReference>
<dbReference type="InterPro" id="IPR018449">
    <property type="entry name" value="NIL_domain"/>
</dbReference>
<protein>
    <submittedName>
        <fullName evidence="12">D-methionine transport system ATP-binding protein</fullName>
    </submittedName>
</protein>
<evidence type="ECO:0000256" key="1">
    <source>
        <dbReference type="ARBA" id="ARBA00005417"/>
    </source>
</evidence>
<dbReference type="PROSITE" id="PS50893">
    <property type="entry name" value="ABC_TRANSPORTER_2"/>
    <property type="match status" value="1"/>
</dbReference>
<gene>
    <name evidence="12" type="ORF">SAMN05444695_101646</name>
</gene>
<keyword evidence="3" id="KW-1003">Cell membrane</keyword>
<dbReference type="SMART" id="SM00382">
    <property type="entry name" value="AAA"/>
    <property type="match status" value="1"/>
</dbReference>
<dbReference type="CDD" id="cd03258">
    <property type="entry name" value="ABC_MetN_methionine_transporter"/>
    <property type="match status" value="1"/>
</dbReference>
<dbReference type="PANTHER" id="PTHR43166:SF30">
    <property type="entry name" value="METHIONINE IMPORT ATP-BINDING PROTEIN METN"/>
    <property type="match status" value="1"/>
</dbReference>
<dbReference type="InterPro" id="IPR045865">
    <property type="entry name" value="ACT-like_dom_sf"/>
</dbReference>
<dbReference type="SUPFAM" id="SSF55021">
    <property type="entry name" value="ACT-like"/>
    <property type="match status" value="1"/>
</dbReference>
<dbReference type="SUPFAM" id="SSF52540">
    <property type="entry name" value="P-loop containing nucleoside triphosphate hydrolases"/>
    <property type="match status" value="1"/>
</dbReference>